<keyword evidence="14" id="KW-1185">Reference proteome</keyword>
<dbReference type="SUPFAM" id="SSF56935">
    <property type="entry name" value="Porins"/>
    <property type="match status" value="1"/>
</dbReference>
<dbReference type="STRING" id="2340.JV46_09950"/>
<dbReference type="PRINTS" id="PR00182">
    <property type="entry name" value="ECOLNEIPORIN"/>
</dbReference>
<dbReference type="AlphaFoldDB" id="A0A0B0HCJ2"/>
<evidence type="ECO:0000256" key="8">
    <source>
        <dbReference type="ARBA" id="ARBA00023114"/>
    </source>
</evidence>
<dbReference type="Gene3D" id="2.40.160.10">
    <property type="entry name" value="Porin"/>
    <property type="match status" value="1"/>
</dbReference>
<dbReference type="CDD" id="cd00342">
    <property type="entry name" value="gram_neg_porins"/>
    <property type="match status" value="1"/>
</dbReference>
<evidence type="ECO:0000256" key="1">
    <source>
        <dbReference type="ARBA" id="ARBA00004571"/>
    </source>
</evidence>
<dbReference type="PANTHER" id="PTHR34501">
    <property type="entry name" value="PROTEIN YDDL-RELATED"/>
    <property type="match status" value="1"/>
</dbReference>
<proteinExistence type="predicted"/>
<keyword evidence="5" id="KW-0812">Transmembrane</keyword>
<comment type="subunit">
    <text evidence="2">Homotrimer.</text>
</comment>
<dbReference type="InterPro" id="IPR001702">
    <property type="entry name" value="Porin_Gram-ve"/>
</dbReference>
<keyword evidence="6 11" id="KW-0732">Signal</keyword>
<dbReference type="Pfam" id="PF13609">
    <property type="entry name" value="Porin_4"/>
    <property type="match status" value="1"/>
</dbReference>
<dbReference type="GO" id="GO:0034220">
    <property type="term" value="P:monoatomic ion transmembrane transport"/>
    <property type="evidence" value="ECO:0007669"/>
    <property type="project" value="InterPro"/>
</dbReference>
<reference evidence="13 14" key="1">
    <citation type="journal article" date="2014" name="BMC Genomics">
        <title>The genome of the intracellular bacterium of the coastal bivalve, Solemya velum: a blueprint for thriving in and out of symbiosis.</title>
        <authorList>
            <person name="Dmytrenko O."/>
            <person name="Russell S.L."/>
            <person name="Loo W.T."/>
            <person name="Fontanez K.M."/>
            <person name="Liao L."/>
            <person name="Roeselers G."/>
            <person name="Sharma R."/>
            <person name="Stewart F.J."/>
            <person name="Newton I.L."/>
            <person name="Woyke T."/>
            <person name="Wu D."/>
            <person name="Lang J.M."/>
            <person name="Eisen J.A."/>
            <person name="Cavanaugh C.M."/>
        </authorList>
    </citation>
    <scope>NUCLEOTIDE SEQUENCE [LARGE SCALE GENOMIC DNA]</scope>
    <source>
        <strain evidence="13 14">WH</strain>
    </source>
</reference>
<dbReference type="eggNOG" id="COG3203">
    <property type="taxonomic scope" value="Bacteria"/>
</dbReference>
<name>A0A0B0HCJ2_SOVGS</name>
<dbReference type="GO" id="GO:0009279">
    <property type="term" value="C:cell outer membrane"/>
    <property type="evidence" value="ECO:0007669"/>
    <property type="project" value="UniProtKB-SubCell"/>
</dbReference>
<evidence type="ECO:0000256" key="2">
    <source>
        <dbReference type="ARBA" id="ARBA00011233"/>
    </source>
</evidence>
<dbReference type="EMBL" id="JRAA01000002">
    <property type="protein sequence ID" value="KHF25171.1"/>
    <property type="molecule type" value="Genomic_DNA"/>
</dbReference>
<evidence type="ECO:0000256" key="5">
    <source>
        <dbReference type="ARBA" id="ARBA00022692"/>
    </source>
</evidence>
<keyword evidence="8" id="KW-0626">Porin</keyword>
<dbReference type="Proteomes" id="UP000030856">
    <property type="component" value="Unassembled WGS sequence"/>
</dbReference>
<keyword evidence="10" id="KW-0998">Cell outer membrane</keyword>
<dbReference type="PRINTS" id="PR00184">
    <property type="entry name" value="NEISSPPORIN"/>
</dbReference>
<evidence type="ECO:0000256" key="11">
    <source>
        <dbReference type="SAM" id="SignalP"/>
    </source>
</evidence>
<sequence length="323" mass="34686">MYMGIHKMNKTIIALATAAAIAAPVANANVTIYGKVHVSVDHVDQDGSTVWNVMSRASRIGFKGTEDLGNGLSLIWKAETTYDFSDGSAWDSARNAYIGLTGDWGTFLYGIHDTPFKMSTGKLDLFADTLADNNSTIGFHDVRADNAIAYISPNMNGLTVAAAIIAKEGQHSDTGLADAYSIAAMYSNNGLYLSAAYEDLGGPGNSIDHVSKWRVGAGYTMNAFTLNGIYESRDRNNQGTQNHWQVQGGYSFGNNVAKAMYGVSDSLNDSNKSSWALGLDHKLSKRTSAYALYVDSEHNLASEMGCDSPCAGDGFSFGMIHNF</sequence>
<dbReference type="InterPro" id="IPR050298">
    <property type="entry name" value="Gram-neg_bact_OMP"/>
</dbReference>
<evidence type="ECO:0000256" key="6">
    <source>
        <dbReference type="ARBA" id="ARBA00022729"/>
    </source>
</evidence>
<feature type="domain" description="Porin" evidence="12">
    <location>
        <begin position="16"/>
        <end position="294"/>
    </location>
</feature>
<evidence type="ECO:0000313" key="14">
    <source>
        <dbReference type="Proteomes" id="UP000030856"/>
    </source>
</evidence>
<dbReference type="GO" id="GO:0046930">
    <property type="term" value="C:pore complex"/>
    <property type="evidence" value="ECO:0007669"/>
    <property type="project" value="UniProtKB-KW"/>
</dbReference>
<accession>A0A0B0HCJ2</accession>
<comment type="caution">
    <text evidence="13">The sequence shown here is derived from an EMBL/GenBank/DDBJ whole genome shotgun (WGS) entry which is preliminary data.</text>
</comment>
<keyword evidence="7" id="KW-0406">Ion transport</keyword>
<evidence type="ECO:0000313" key="13">
    <source>
        <dbReference type="EMBL" id="KHF25171.1"/>
    </source>
</evidence>
<evidence type="ECO:0000256" key="4">
    <source>
        <dbReference type="ARBA" id="ARBA00022452"/>
    </source>
</evidence>
<dbReference type="InterPro" id="IPR033900">
    <property type="entry name" value="Gram_neg_porin_domain"/>
</dbReference>
<evidence type="ECO:0000256" key="7">
    <source>
        <dbReference type="ARBA" id="ARBA00023065"/>
    </source>
</evidence>
<dbReference type="GO" id="GO:0015288">
    <property type="term" value="F:porin activity"/>
    <property type="evidence" value="ECO:0007669"/>
    <property type="project" value="UniProtKB-KW"/>
</dbReference>
<keyword evidence="3" id="KW-0813">Transport</keyword>
<feature type="signal peptide" evidence="11">
    <location>
        <begin position="1"/>
        <end position="28"/>
    </location>
</feature>
<feature type="chain" id="PRO_5002074854" evidence="11">
    <location>
        <begin position="29"/>
        <end position="323"/>
    </location>
</feature>
<dbReference type="InterPro" id="IPR023614">
    <property type="entry name" value="Porin_dom_sf"/>
</dbReference>
<comment type="subcellular location">
    <subcellularLocation>
        <location evidence="1">Cell outer membrane</location>
        <topology evidence="1">Multi-pass membrane protein</topology>
    </subcellularLocation>
</comment>
<dbReference type="InterPro" id="IPR002299">
    <property type="entry name" value="Porin_Neis"/>
</dbReference>
<keyword evidence="9" id="KW-0472">Membrane</keyword>
<organism evidence="13 14">
    <name type="scientific">Solemya velum gill symbiont</name>
    <dbReference type="NCBI Taxonomy" id="2340"/>
    <lineage>
        <taxon>Bacteria</taxon>
        <taxon>Pseudomonadati</taxon>
        <taxon>Pseudomonadota</taxon>
        <taxon>Gammaproteobacteria</taxon>
        <taxon>sulfur-oxidizing symbionts</taxon>
    </lineage>
</organism>
<protein>
    <submittedName>
        <fullName evidence="13">Porin</fullName>
    </submittedName>
</protein>
<evidence type="ECO:0000256" key="9">
    <source>
        <dbReference type="ARBA" id="ARBA00023136"/>
    </source>
</evidence>
<evidence type="ECO:0000256" key="3">
    <source>
        <dbReference type="ARBA" id="ARBA00022448"/>
    </source>
</evidence>
<evidence type="ECO:0000256" key="10">
    <source>
        <dbReference type="ARBA" id="ARBA00023237"/>
    </source>
</evidence>
<keyword evidence="4" id="KW-1134">Transmembrane beta strand</keyword>
<evidence type="ECO:0000259" key="12">
    <source>
        <dbReference type="Pfam" id="PF13609"/>
    </source>
</evidence>
<gene>
    <name evidence="13" type="ORF">JV46_09950</name>
</gene>
<dbReference type="PANTHER" id="PTHR34501:SF9">
    <property type="entry name" value="MAJOR OUTER MEMBRANE PROTEIN P.IA"/>
    <property type="match status" value="1"/>
</dbReference>